<dbReference type="AlphaFoldDB" id="A0A383BUH1"/>
<feature type="non-terminal residue" evidence="1">
    <location>
        <position position="53"/>
    </location>
</feature>
<name>A0A383BUH1_9ZZZZ</name>
<proteinExistence type="predicted"/>
<dbReference type="EMBL" id="UINC01203340">
    <property type="protein sequence ID" value="SVE23544.1"/>
    <property type="molecule type" value="Genomic_DNA"/>
</dbReference>
<evidence type="ECO:0000313" key="1">
    <source>
        <dbReference type="EMBL" id="SVE23544.1"/>
    </source>
</evidence>
<feature type="non-terminal residue" evidence="1">
    <location>
        <position position="1"/>
    </location>
</feature>
<accession>A0A383BUH1</accession>
<protein>
    <submittedName>
        <fullName evidence="1">Uncharacterized protein</fullName>
    </submittedName>
</protein>
<gene>
    <name evidence="1" type="ORF">METZ01_LOCUS476398</name>
</gene>
<organism evidence="1">
    <name type="scientific">marine metagenome</name>
    <dbReference type="NCBI Taxonomy" id="408172"/>
    <lineage>
        <taxon>unclassified sequences</taxon>
        <taxon>metagenomes</taxon>
        <taxon>ecological metagenomes</taxon>
    </lineage>
</organism>
<sequence>VKIFFNYTYRYKTSSNMYQFVTTKKPRKHGAFLMERVLNPFRDCYLGIFLRLK</sequence>
<reference evidence="1" key="1">
    <citation type="submission" date="2018-05" db="EMBL/GenBank/DDBJ databases">
        <authorList>
            <person name="Lanie J.A."/>
            <person name="Ng W.-L."/>
            <person name="Kazmierczak K.M."/>
            <person name="Andrzejewski T.M."/>
            <person name="Davidsen T.M."/>
            <person name="Wayne K.J."/>
            <person name="Tettelin H."/>
            <person name="Glass J.I."/>
            <person name="Rusch D."/>
            <person name="Podicherti R."/>
            <person name="Tsui H.-C.T."/>
            <person name="Winkler M.E."/>
        </authorList>
    </citation>
    <scope>NUCLEOTIDE SEQUENCE</scope>
</reference>